<proteinExistence type="predicted"/>
<dbReference type="Pfam" id="PF19789">
    <property type="entry name" value="DUF6273"/>
    <property type="match status" value="1"/>
</dbReference>
<gene>
    <name evidence="2" type="ORF">GKE48_09935</name>
</gene>
<comment type="caution">
    <text evidence="2">The sequence shown here is derived from an EMBL/GenBank/DDBJ whole genome shotgun (WGS) entry which is preliminary data.</text>
</comment>
<evidence type="ECO:0000259" key="1">
    <source>
        <dbReference type="Pfam" id="PF19789"/>
    </source>
</evidence>
<protein>
    <recommendedName>
        <fullName evidence="1">DUF6273 domain-containing protein</fullName>
    </recommendedName>
</protein>
<dbReference type="RefSeq" id="WP_154300995.1">
    <property type="nucleotide sequence ID" value="NZ_WKRD01000007.1"/>
</dbReference>
<dbReference type="AlphaFoldDB" id="A0A7C9HA55"/>
<name>A0A7C9HA55_9FIRM</name>
<dbReference type="Proteomes" id="UP000481964">
    <property type="component" value="Unassembled WGS sequence"/>
</dbReference>
<organism evidence="2 3">
    <name type="scientific">Lachnospira eligens</name>
    <dbReference type="NCBI Taxonomy" id="39485"/>
    <lineage>
        <taxon>Bacteria</taxon>
        <taxon>Bacillati</taxon>
        <taxon>Bacillota</taxon>
        <taxon>Clostridia</taxon>
        <taxon>Lachnospirales</taxon>
        <taxon>Lachnospiraceae</taxon>
        <taxon>Lachnospira</taxon>
    </lineage>
</organism>
<dbReference type="EMBL" id="WKRD01000007">
    <property type="protein sequence ID" value="MSC57757.1"/>
    <property type="molecule type" value="Genomic_DNA"/>
</dbReference>
<dbReference type="InterPro" id="IPR046240">
    <property type="entry name" value="DUF6273"/>
</dbReference>
<sequence length="210" mass="23766">MQIKKTILTESVTLEELRKIIREGRAAEVLAVGDQIYIDFDDAAVPYDVIGIDADTPAAEELKHTVTIQAHELIEEHPFDTKGRYGSNDWETSELREYLNSETYAARYAELAEYAIPVTKMNTNGRKTVDTFFLLSVGEYDAKDTPYEYYKDKPYRAAKHAKDDFNDWHRMRSAYRGNSCNTWCVYSGGGVSGGFGAYYFMRCAPACAIG</sequence>
<feature type="domain" description="DUF6273" evidence="1">
    <location>
        <begin position="72"/>
        <end position="197"/>
    </location>
</feature>
<evidence type="ECO:0000313" key="2">
    <source>
        <dbReference type="EMBL" id="MSC57757.1"/>
    </source>
</evidence>
<evidence type="ECO:0000313" key="3">
    <source>
        <dbReference type="Proteomes" id="UP000481964"/>
    </source>
</evidence>
<reference evidence="2 3" key="1">
    <citation type="journal article" date="2019" name="Nat. Med.">
        <title>A library of human gut bacterial isolates paired with longitudinal multiomics data enables mechanistic microbiome research.</title>
        <authorList>
            <person name="Poyet M."/>
            <person name="Groussin M."/>
            <person name="Gibbons S.M."/>
            <person name="Avila-Pacheco J."/>
            <person name="Jiang X."/>
            <person name="Kearney S.M."/>
            <person name="Perrotta A.R."/>
            <person name="Berdy B."/>
            <person name="Zhao S."/>
            <person name="Lieberman T.D."/>
            <person name="Swanson P.K."/>
            <person name="Smith M."/>
            <person name="Roesemann S."/>
            <person name="Alexander J.E."/>
            <person name="Rich S.A."/>
            <person name="Livny J."/>
            <person name="Vlamakis H."/>
            <person name="Clish C."/>
            <person name="Bullock K."/>
            <person name="Deik A."/>
            <person name="Scott J."/>
            <person name="Pierce K.A."/>
            <person name="Xavier R.J."/>
            <person name="Alm E.J."/>
        </authorList>
    </citation>
    <scope>NUCLEOTIDE SEQUENCE [LARGE SCALE GENOMIC DNA]</scope>
    <source>
        <strain evidence="2 3">BIOML-A1</strain>
    </source>
</reference>
<accession>A0A7C9HA55</accession>